<reference evidence="3" key="2">
    <citation type="submission" date="2025-08" db="UniProtKB">
        <authorList>
            <consortium name="Ensembl"/>
        </authorList>
    </citation>
    <scope>IDENTIFICATION</scope>
</reference>
<dbReference type="Pfam" id="PF14963">
    <property type="entry name" value="Get2_like"/>
    <property type="match status" value="1"/>
</dbReference>
<dbReference type="GO" id="GO:0043529">
    <property type="term" value="C:GET complex"/>
    <property type="evidence" value="ECO:0007669"/>
    <property type="project" value="TreeGrafter"/>
</dbReference>
<keyword evidence="2" id="KW-1133">Transmembrane helix</keyword>
<dbReference type="Proteomes" id="UP000694620">
    <property type="component" value="Chromosome 11"/>
</dbReference>
<evidence type="ECO:0000313" key="3">
    <source>
        <dbReference type="Ensembl" id="ENSECRP00000013752.1"/>
    </source>
</evidence>
<dbReference type="InterPro" id="IPR016719">
    <property type="entry name" value="CAMLG"/>
</dbReference>
<feature type="compositionally biased region" description="Polar residues" evidence="1">
    <location>
        <begin position="1"/>
        <end position="10"/>
    </location>
</feature>
<dbReference type="GeneTree" id="ENSGT00390000015996"/>
<protein>
    <submittedName>
        <fullName evidence="3">Calcium modulating ligand</fullName>
    </submittedName>
</protein>
<keyword evidence="4" id="KW-1185">Reference proteome</keyword>
<dbReference type="Ensembl" id="ENSECRT00000013990.1">
    <property type="protein sequence ID" value="ENSECRP00000013752.1"/>
    <property type="gene ID" value="ENSECRG00000009178.1"/>
</dbReference>
<name>A0A8C4SA93_ERPCA</name>
<feature type="transmembrane region" description="Helical" evidence="2">
    <location>
        <begin position="242"/>
        <end position="262"/>
    </location>
</feature>
<feature type="transmembrane region" description="Helical" evidence="2">
    <location>
        <begin position="274"/>
        <end position="295"/>
    </location>
</feature>
<keyword evidence="2" id="KW-0812">Transmembrane</keyword>
<dbReference type="PANTHER" id="PTHR15026:SF0">
    <property type="entry name" value="GUIDED ENTRY OF TAIL-ANCHORED PROTEINS FACTOR CAMLG"/>
    <property type="match status" value="1"/>
</dbReference>
<dbReference type="PANTHER" id="PTHR15026">
    <property type="entry name" value="CALCIUM-SIGNAL MODULATING CYCLOPHILIN LIGAND CAML"/>
    <property type="match status" value="1"/>
</dbReference>
<reference evidence="3" key="3">
    <citation type="submission" date="2025-09" db="UniProtKB">
        <authorList>
            <consortium name="Ensembl"/>
        </authorList>
    </citation>
    <scope>IDENTIFICATION</scope>
</reference>
<reference evidence="3" key="1">
    <citation type="submission" date="2021-06" db="EMBL/GenBank/DDBJ databases">
        <authorList>
            <consortium name="Wellcome Sanger Institute Data Sharing"/>
        </authorList>
    </citation>
    <scope>NUCLEOTIDE SEQUENCE [LARGE SCALE GENOMIC DNA]</scope>
</reference>
<evidence type="ECO:0000256" key="2">
    <source>
        <dbReference type="SAM" id="Phobius"/>
    </source>
</evidence>
<sequence length="301" mass="33843">MEQTEQSMPNVSEEKGNLSASKRRAEIRRRKLLMNSEERMKRITSCNKGDAAGHALNSEQHSEPRVPVQLDKPESLTSSGLSKRLTVYSDEDTKTTAGLTNHQGHLDDFQGTPICDSRNSMGDVLDGNNDSPGELRIRPRSEMSIDGTQRSPRRGLHQYLSRFDEAMNLRTQLINEKPAPESSPGNEELDAFRIFRLMGSVILAVVVRMFVCKYLCIFAPFLTLQLAYMGLYKYFPKGEKKIKTTVLTAALLLSGIPSEVINRSMDTYSKMGDVFTDLCVYFFTFIITHEMLVILGSETPS</sequence>
<feature type="compositionally biased region" description="Basic residues" evidence="1">
    <location>
        <begin position="21"/>
        <end position="32"/>
    </location>
</feature>
<keyword evidence="2" id="KW-0472">Membrane</keyword>
<accession>A0A8C4SA93</accession>
<organism evidence="3 4">
    <name type="scientific">Erpetoichthys calabaricus</name>
    <name type="common">Rope fish</name>
    <name type="synonym">Calamoichthys calabaricus</name>
    <dbReference type="NCBI Taxonomy" id="27687"/>
    <lineage>
        <taxon>Eukaryota</taxon>
        <taxon>Metazoa</taxon>
        <taxon>Chordata</taxon>
        <taxon>Craniata</taxon>
        <taxon>Vertebrata</taxon>
        <taxon>Euteleostomi</taxon>
        <taxon>Actinopterygii</taxon>
        <taxon>Polypteriformes</taxon>
        <taxon>Polypteridae</taxon>
        <taxon>Erpetoichthys</taxon>
    </lineage>
</organism>
<evidence type="ECO:0000256" key="1">
    <source>
        <dbReference type="SAM" id="MobiDB-lite"/>
    </source>
</evidence>
<gene>
    <name evidence="3" type="primary">CAMLG</name>
    <name evidence="3" type="synonym">camlg</name>
</gene>
<feature type="transmembrane region" description="Helical" evidence="2">
    <location>
        <begin position="201"/>
        <end position="222"/>
    </location>
</feature>
<dbReference type="GO" id="GO:0071816">
    <property type="term" value="P:tail-anchored membrane protein insertion into ER membrane"/>
    <property type="evidence" value="ECO:0007669"/>
    <property type="project" value="TreeGrafter"/>
</dbReference>
<dbReference type="AlphaFoldDB" id="A0A8C4SA93"/>
<evidence type="ECO:0000313" key="4">
    <source>
        <dbReference type="Proteomes" id="UP000694620"/>
    </source>
</evidence>
<feature type="region of interest" description="Disordered" evidence="1">
    <location>
        <begin position="1"/>
        <end position="79"/>
    </location>
</feature>
<proteinExistence type="predicted"/>
<feature type="region of interest" description="Disordered" evidence="1">
    <location>
        <begin position="117"/>
        <end position="137"/>
    </location>
</feature>